<sequence length="125" mass="14206">MSNFTLGPLPCQNPESFSKFVSKSEIGKKKSCTVEVHRNVEGENNGECYKIRGPKTPFLLNNLEKSFRKKKQSDNEKKAGSRRVSSAGTKRERKNSEDSEDELEDANQPSTSTQSPRKKQRNQRN</sequence>
<organism evidence="2 3">
    <name type="scientific">Caenorhabditis tropicalis</name>
    <dbReference type="NCBI Taxonomy" id="1561998"/>
    <lineage>
        <taxon>Eukaryota</taxon>
        <taxon>Metazoa</taxon>
        <taxon>Ecdysozoa</taxon>
        <taxon>Nematoda</taxon>
        <taxon>Chromadorea</taxon>
        <taxon>Rhabditida</taxon>
        <taxon>Rhabditina</taxon>
        <taxon>Rhabditomorpha</taxon>
        <taxon>Rhabditoidea</taxon>
        <taxon>Rhabditidae</taxon>
        <taxon>Peloderinae</taxon>
        <taxon>Caenorhabditis</taxon>
    </lineage>
</organism>
<name>A0A1I7UY52_9PELO</name>
<proteinExistence type="predicted"/>
<feature type="compositionally biased region" description="Basic residues" evidence="1">
    <location>
        <begin position="116"/>
        <end position="125"/>
    </location>
</feature>
<dbReference type="eggNOG" id="ENOG502TIK0">
    <property type="taxonomic scope" value="Eukaryota"/>
</dbReference>
<reference evidence="3" key="1">
    <citation type="submission" date="2016-11" db="UniProtKB">
        <authorList>
            <consortium name="WormBaseParasite"/>
        </authorList>
    </citation>
    <scope>IDENTIFICATION</scope>
</reference>
<dbReference type="Proteomes" id="UP000095282">
    <property type="component" value="Unplaced"/>
</dbReference>
<keyword evidence="2" id="KW-1185">Reference proteome</keyword>
<evidence type="ECO:0000313" key="2">
    <source>
        <dbReference type="Proteomes" id="UP000095282"/>
    </source>
</evidence>
<protein>
    <submittedName>
        <fullName evidence="3">DET1- and DDB1-associated protein 1</fullName>
    </submittedName>
</protein>
<dbReference type="WBParaSite" id="Csp11.Scaffold630.g20506.t1">
    <property type="protein sequence ID" value="Csp11.Scaffold630.g20506.t1"/>
    <property type="gene ID" value="Csp11.Scaffold630.g20506"/>
</dbReference>
<evidence type="ECO:0000313" key="3">
    <source>
        <dbReference type="WBParaSite" id="Csp11.Scaffold630.g20506.t1"/>
    </source>
</evidence>
<accession>A0A1I7UY52</accession>
<evidence type="ECO:0000256" key="1">
    <source>
        <dbReference type="SAM" id="MobiDB-lite"/>
    </source>
</evidence>
<feature type="region of interest" description="Disordered" evidence="1">
    <location>
        <begin position="62"/>
        <end position="125"/>
    </location>
</feature>
<dbReference type="AlphaFoldDB" id="A0A1I7UY52"/>